<accession>A0A8H9MCS0</accession>
<reference evidence="1" key="1">
    <citation type="journal article" date="2014" name="Int. J. Syst. Evol. Microbiol.">
        <title>Complete genome sequence of Corynebacterium casei LMG S-19264T (=DSM 44701T), isolated from a smear-ripened cheese.</title>
        <authorList>
            <consortium name="US DOE Joint Genome Institute (JGI-PGF)"/>
            <person name="Walter F."/>
            <person name="Albersmeier A."/>
            <person name="Kalinowski J."/>
            <person name="Ruckert C."/>
        </authorList>
    </citation>
    <scope>NUCLEOTIDE SEQUENCE</scope>
    <source>
        <strain evidence="1">CGMCC 4.7679</strain>
    </source>
</reference>
<evidence type="ECO:0000313" key="1">
    <source>
        <dbReference type="EMBL" id="GHF74106.1"/>
    </source>
</evidence>
<dbReference type="OrthoDB" id="8858565at2"/>
<reference evidence="1" key="2">
    <citation type="submission" date="2020-09" db="EMBL/GenBank/DDBJ databases">
        <authorList>
            <person name="Sun Q."/>
            <person name="Zhou Y."/>
        </authorList>
    </citation>
    <scope>NUCLEOTIDE SEQUENCE</scope>
    <source>
        <strain evidence="1">CGMCC 4.7679</strain>
    </source>
</reference>
<name>A0A8H9MCS0_9PSEU</name>
<evidence type="ECO:0000313" key="2">
    <source>
        <dbReference type="Proteomes" id="UP000658656"/>
    </source>
</evidence>
<keyword evidence="2" id="KW-1185">Reference proteome</keyword>
<dbReference type="RefSeq" id="WP_145937544.1">
    <property type="nucleotide sequence ID" value="NZ_BNAV01000010.1"/>
</dbReference>
<gene>
    <name evidence="1" type="ORF">GCM10017566_54840</name>
</gene>
<comment type="caution">
    <text evidence="1">The sequence shown here is derived from an EMBL/GenBank/DDBJ whole genome shotgun (WGS) entry which is preliminary data.</text>
</comment>
<proteinExistence type="predicted"/>
<dbReference type="Pfam" id="PF09954">
    <property type="entry name" value="DUF2188"/>
    <property type="match status" value="1"/>
</dbReference>
<dbReference type="Proteomes" id="UP000658656">
    <property type="component" value="Unassembled WGS sequence"/>
</dbReference>
<dbReference type="InterPro" id="IPR018691">
    <property type="entry name" value="DUF2188"/>
</dbReference>
<dbReference type="EMBL" id="BNAV01000010">
    <property type="protein sequence ID" value="GHF74106.1"/>
    <property type="molecule type" value="Genomic_DNA"/>
</dbReference>
<sequence>MARKQYFVVPNGTNWQVKHDSRVLSQHAIKSTAVDAGVKVAKANAPSQLKIMRQDGTIEDERTYGGDPFPPRG</sequence>
<protein>
    <recommendedName>
        <fullName evidence="3">DUF2188 domain-containing protein</fullName>
    </recommendedName>
</protein>
<dbReference type="AlphaFoldDB" id="A0A8H9MCS0"/>
<organism evidence="1 2">
    <name type="scientific">Amycolatopsis bartoniae</name>
    <dbReference type="NCBI Taxonomy" id="941986"/>
    <lineage>
        <taxon>Bacteria</taxon>
        <taxon>Bacillati</taxon>
        <taxon>Actinomycetota</taxon>
        <taxon>Actinomycetes</taxon>
        <taxon>Pseudonocardiales</taxon>
        <taxon>Pseudonocardiaceae</taxon>
        <taxon>Amycolatopsis</taxon>
    </lineage>
</organism>
<evidence type="ECO:0008006" key="3">
    <source>
        <dbReference type="Google" id="ProtNLM"/>
    </source>
</evidence>